<proteinExistence type="inferred from homology"/>
<sequence>MNEAGIAGIRACVFDAYGTLFDIHAPVAEVAGRIGGSADALSRLWRQKQLEYTWLRALMPAHVDFWQVTGDALDFALETHGIDDPSLRRDLMELYLTLSAYDDAVPALEALKAGGLATGILSNGTPAMLKAAVGSAGLAPHLDAVLSVEDAGIFKPSPKVYQLVPEQMKVSPDEVCFVSTNGWDAAAAAHFGFQVVWLNRFGVAREKLPGTPRAVIDGLDALPALVNLPGR</sequence>
<dbReference type="NCBIfam" id="TIGR01493">
    <property type="entry name" value="HAD-SF-IA-v2"/>
    <property type="match status" value="1"/>
</dbReference>
<dbReference type="EMBL" id="UOEM01000099">
    <property type="protein sequence ID" value="VAW16894.1"/>
    <property type="molecule type" value="Genomic_DNA"/>
</dbReference>
<dbReference type="Gene3D" id="3.40.50.1000">
    <property type="entry name" value="HAD superfamily/HAD-like"/>
    <property type="match status" value="1"/>
</dbReference>
<dbReference type="InterPro" id="IPR036412">
    <property type="entry name" value="HAD-like_sf"/>
</dbReference>
<name>A0A3B0U7Z4_9ZZZZ</name>
<evidence type="ECO:0000313" key="3">
    <source>
        <dbReference type="EMBL" id="VAW16894.1"/>
    </source>
</evidence>
<evidence type="ECO:0000256" key="2">
    <source>
        <dbReference type="ARBA" id="ARBA00022801"/>
    </source>
</evidence>
<dbReference type="SFLD" id="SFLDG01135">
    <property type="entry name" value="C1.5.6:_HAD__Beta-PGM__Phospha"/>
    <property type="match status" value="1"/>
</dbReference>
<evidence type="ECO:0000256" key="1">
    <source>
        <dbReference type="ARBA" id="ARBA00008106"/>
    </source>
</evidence>
<gene>
    <name evidence="3" type="ORF">MNBD_ALPHA09-1857</name>
</gene>
<dbReference type="CDD" id="cd02588">
    <property type="entry name" value="HAD_L2-DEX"/>
    <property type="match status" value="1"/>
</dbReference>
<dbReference type="SFLD" id="SFLDF00045">
    <property type="entry name" value="2-haloacid_dehalogenase"/>
    <property type="match status" value="1"/>
</dbReference>
<dbReference type="PANTHER" id="PTHR43316:SF3">
    <property type="entry name" value="HALOACID DEHALOGENASE, TYPE II (AFU_ORTHOLOGUE AFUA_2G07750)-RELATED"/>
    <property type="match status" value="1"/>
</dbReference>
<organism evidence="3">
    <name type="scientific">hydrothermal vent metagenome</name>
    <dbReference type="NCBI Taxonomy" id="652676"/>
    <lineage>
        <taxon>unclassified sequences</taxon>
        <taxon>metagenomes</taxon>
        <taxon>ecological metagenomes</taxon>
    </lineage>
</organism>
<reference evidence="3" key="1">
    <citation type="submission" date="2018-06" db="EMBL/GenBank/DDBJ databases">
        <authorList>
            <person name="Zhirakovskaya E."/>
        </authorList>
    </citation>
    <scope>NUCLEOTIDE SEQUENCE</scope>
</reference>
<dbReference type="PRINTS" id="PR00413">
    <property type="entry name" value="HADHALOGNASE"/>
</dbReference>
<dbReference type="NCBIfam" id="TIGR01428">
    <property type="entry name" value="HAD_type_II"/>
    <property type="match status" value="1"/>
</dbReference>
<dbReference type="InterPro" id="IPR006328">
    <property type="entry name" value="2-HAD"/>
</dbReference>
<dbReference type="SUPFAM" id="SSF56784">
    <property type="entry name" value="HAD-like"/>
    <property type="match status" value="1"/>
</dbReference>
<dbReference type="Gene3D" id="1.10.150.240">
    <property type="entry name" value="Putative phosphatase, domain 2"/>
    <property type="match status" value="1"/>
</dbReference>
<dbReference type="PANTHER" id="PTHR43316">
    <property type="entry name" value="HYDROLASE, HALOACID DELAHOGENASE-RELATED"/>
    <property type="match status" value="1"/>
</dbReference>
<comment type="similarity">
    <text evidence="1">Belongs to the HAD-like hydrolase superfamily. S-2-haloalkanoic acid dehalogenase family.</text>
</comment>
<dbReference type="InterPro" id="IPR006439">
    <property type="entry name" value="HAD-SF_hydro_IA"/>
</dbReference>
<dbReference type="EC" id="3.8.1.2" evidence="3"/>
<dbReference type="SFLD" id="SFLDG01129">
    <property type="entry name" value="C1.5:_HAD__Beta-PGM__Phosphata"/>
    <property type="match status" value="1"/>
</dbReference>
<keyword evidence="2 3" id="KW-0378">Hydrolase</keyword>
<dbReference type="SFLD" id="SFLDS00003">
    <property type="entry name" value="Haloacid_Dehalogenase"/>
    <property type="match status" value="1"/>
</dbReference>
<dbReference type="InterPro" id="IPR023198">
    <property type="entry name" value="PGP-like_dom2"/>
</dbReference>
<dbReference type="InterPro" id="IPR023214">
    <property type="entry name" value="HAD_sf"/>
</dbReference>
<accession>A0A3B0U7Z4</accession>
<dbReference type="AlphaFoldDB" id="A0A3B0U7Z4"/>
<protein>
    <submittedName>
        <fullName evidence="3">Haloacid dehalogenase, type II</fullName>
        <ecNumber evidence="3">3.8.1.2</ecNumber>
    </submittedName>
</protein>
<dbReference type="InterPro" id="IPR051540">
    <property type="entry name" value="S-2-haloacid_dehalogenase"/>
</dbReference>
<dbReference type="GO" id="GO:0018784">
    <property type="term" value="F:(S)-2-haloacid dehalogenase activity"/>
    <property type="evidence" value="ECO:0007669"/>
    <property type="project" value="UniProtKB-EC"/>
</dbReference>
<dbReference type="Pfam" id="PF00702">
    <property type="entry name" value="Hydrolase"/>
    <property type="match status" value="1"/>
</dbReference>